<organism evidence="2 3">
    <name type="scientific">Pantoea rodasii</name>
    <dbReference type="NCBI Taxonomy" id="1076549"/>
    <lineage>
        <taxon>Bacteria</taxon>
        <taxon>Pseudomonadati</taxon>
        <taxon>Pseudomonadota</taxon>
        <taxon>Gammaproteobacteria</taxon>
        <taxon>Enterobacterales</taxon>
        <taxon>Erwiniaceae</taxon>
        <taxon>Pantoea</taxon>
    </lineage>
</organism>
<dbReference type="PANTHER" id="PTHR46825:SF7">
    <property type="entry name" value="D-ALANYL-D-ALANINE CARBOXYPEPTIDASE"/>
    <property type="match status" value="1"/>
</dbReference>
<gene>
    <name evidence="2" type="ORF">QU24_16850</name>
</gene>
<evidence type="ECO:0000259" key="1">
    <source>
        <dbReference type="Pfam" id="PF00144"/>
    </source>
</evidence>
<dbReference type="Gene3D" id="3.40.710.10">
    <property type="entry name" value="DD-peptidase/beta-lactamase superfamily"/>
    <property type="match status" value="1"/>
</dbReference>
<dbReference type="InterPro" id="IPR012338">
    <property type="entry name" value="Beta-lactam/transpept-like"/>
</dbReference>
<dbReference type="SUPFAM" id="SSF56601">
    <property type="entry name" value="beta-lactamase/transpeptidase-like"/>
    <property type="match status" value="1"/>
</dbReference>
<feature type="domain" description="Beta-lactamase-related" evidence="1">
    <location>
        <begin position="12"/>
        <end position="323"/>
    </location>
</feature>
<dbReference type="PANTHER" id="PTHR46825">
    <property type="entry name" value="D-ALANYL-D-ALANINE-CARBOXYPEPTIDASE/ENDOPEPTIDASE AMPH"/>
    <property type="match status" value="1"/>
</dbReference>
<comment type="caution">
    <text evidence="2">The sequence shown here is derived from an EMBL/GenBank/DDBJ whole genome shotgun (WGS) entry which is preliminary data.</text>
</comment>
<dbReference type="Proteomes" id="UP000030853">
    <property type="component" value="Unassembled WGS sequence"/>
</dbReference>
<sequence length="508" mass="54685">MTANWQQAAEVAQQITQSWQQPGAPGGAVVLFDAHQIHSTHCAGLADLAQQTPFSADSVVRFASITKHLFAALVTGPGRRYMQLEDTLAQHLPQLTGANGQITVGQALDMSSGLPDVRETLSLLGLSVYNATSAAELLEFIAQEGDLNYTPGSEISYTNTGYRLVEEALKAKGVLFNDLLQQYVCEPLDINLFAPETWFDVVPGLVPGYWQNGAQWQLASAGLHLSASGSVTGSIHHLTRWLQSLLADNGTGAGVLQRLTAPRSLNDGRISGYGLGITSTTLGSQTLFGHGGSHAGYKSYFLLHPELKLGVAIVANREDVATSESALRVMAALLNRTLPEKGHDLTPGLYVAEDAADWLEINGVTATWLGAGETLWRADAHGDAVSLSSTFPMQLRHEGAAIVGEIGHAPRRFVPVQADRASLEQMQGRWFAQPWRSEMVIEGDSLIMGIGPAAIRASLQSLGGGRVLATAQDGPWEKRFVISREGEALRLQLNRSRVVRFLQTARPK</sequence>
<name>A0A0B1R1F0_9GAMM</name>
<reference evidence="2 3" key="1">
    <citation type="submission" date="2014-11" db="EMBL/GenBank/DDBJ databases">
        <title>Genome sequencing of Pantoea rodasii ND03.</title>
        <authorList>
            <person name="Muhamad Yunos N.Y."/>
            <person name="Chan K.-G."/>
        </authorList>
    </citation>
    <scope>NUCLEOTIDE SEQUENCE [LARGE SCALE GENOMIC DNA]</scope>
    <source>
        <strain evidence="2 3">ND03</strain>
    </source>
</reference>
<dbReference type="Pfam" id="PF00144">
    <property type="entry name" value="Beta-lactamase"/>
    <property type="match status" value="1"/>
</dbReference>
<dbReference type="AlphaFoldDB" id="A0A0B1R1F0"/>
<protein>
    <submittedName>
        <fullName evidence="2">Beta-lactamase</fullName>
    </submittedName>
</protein>
<evidence type="ECO:0000313" key="2">
    <source>
        <dbReference type="EMBL" id="KHJ66888.1"/>
    </source>
</evidence>
<dbReference type="EMBL" id="JTJJ01000064">
    <property type="protein sequence ID" value="KHJ66888.1"/>
    <property type="molecule type" value="Genomic_DNA"/>
</dbReference>
<dbReference type="InterPro" id="IPR050491">
    <property type="entry name" value="AmpC-like"/>
</dbReference>
<dbReference type="InterPro" id="IPR001466">
    <property type="entry name" value="Beta-lactam-related"/>
</dbReference>
<dbReference type="RefSeq" id="WP_039333350.1">
    <property type="nucleotide sequence ID" value="NZ_JTJJ01000064.1"/>
</dbReference>
<proteinExistence type="predicted"/>
<accession>A0A0B1R1F0</accession>
<evidence type="ECO:0000313" key="3">
    <source>
        <dbReference type="Proteomes" id="UP000030853"/>
    </source>
</evidence>